<evidence type="ECO:0000256" key="2">
    <source>
        <dbReference type="SAM" id="Phobius"/>
    </source>
</evidence>
<keyword evidence="4" id="KW-1185">Reference proteome</keyword>
<gene>
    <name evidence="3" type="ORF">VN97_g6470</name>
</gene>
<feature type="transmembrane region" description="Helical" evidence="2">
    <location>
        <begin position="24"/>
        <end position="45"/>
    </location>
</feature>
<dbReference type="PANTHER" id="PTHR31668:SF20">
    <property type="entry name" value="ZN(II)2CYS6 TRANSCRIPTION FACTOR (EUROFUNG)"/>
    <property type="match status" value="1"/>
</dbReference>
<evidence type="ECO:0000256" key="1">
    <source>
        <dbReference type="ARBA" id="ARBA00023242"/>
    </source>
</evidence>
<keyword evidence="2" id="KW-0812">Transmembrane</keyword>
<keyword evidence="1" id="KW-0539">Nucleus</keyword>
<protein>
    <recommendedName>
        <fullName evidence="5">Transcription factor domain-containing protein</fullName>
    </recommendedName>
</protein>
<dbReference type="AlphaFoldDB" id="A0AAI9TGU5"/>
<dbReference type="CDD" id="cd12148">
    <property type="entry name" value="fungal_TF_MHR"/>
    <property type="match status" value="1"/>
</dbReference>
<keyword evidence="2" id="KW-1133">Transmembrane helix</keyword>
<dbReference type="Proteomes" id="UP001227192">
    <property type="component" value="Unassembled WGS sequence"/>
</dbReference>
<sequence length="460" mass="51399">MRGTVPILQPGSFRKQVDLADTSLLAYCFVTAFCAFVVTQTGFAVEHASSEFPRDFCTEDCRNSLIEEATEARKHIDPFTDPVRQNITIAFLLYGCHIGLGNQRHAYYFLRESTTLYTASALESQASSVQVDDDDPSLAGKLFWLLVVSERAHAIRRHRPITLQITPDSPQLEDDALPTQLEDDPLASASAIGFRCLVNLYRPFDEGFLSQWNGTNATCSIESLVRLEERIQSAVPADLDLPDILMADLRVSQQWLRIMIWQLSTNAGFLSTNPTHESMDFRYPLLIAQDLCFATWKLSRQSMETHGIGLIEKIFEVACTLIDVMACLSAAGLRSSGFKLGPLDYLKHFFTLIHDLPGGCRRFLPLLLTKIGQTLPSMVDTITVHLKLQPGLLVPRSTSEESSISAGVGNDCSIEQSSPELVSESENWMNGNFNYAEMSRIGEKTPEIDEEFLQYSSYFP</sequence>
<reference evidence="3" key="1">
    <citation type="submission" date="2015-06" db="EMBL/GenBank/DDBJ databases">
        <authorList>
            <person name="Nguyen H."/>
        </authorList>
    </citation>
    <scope>NUCLEOTIDE SEQUENCE</scope>
    <source>
        <strain evidence="3">DAOM 180753</strain>
    </source>
</reference>
<name>A0AAI9TGU5_PENTH</name>
<dbReference type="PANTHER" id="PTHR31668">
    <property type="entry name" value="GLUCOSE TRANSPORT TRANSCRIPTION REGULATOR RGT1-RELATED-RELATED"/>
    <property type="match status" value="1"/>
</dbReference>
<dbReference type="InterPro" id="IPR050797">
    <property type="entry name" value="Carb_Metab_Trans_Reg"/>
</dbReference>
<organism evidence="3 4">
    <name type="scientific">Penicillium thymicola</name>
    <dbReference type="NCBI Taxonomy" id="293382"/>
    <lineage>
        <taxon>Eukaryota</taxon>
        <taxon>Fungi</taxon>
        <taxon>Dikarya</taxon>
        <taxon>Ascomycota</taxon>
        <taxon>Pezizomycotina</taxon>
        <taxon>Eurotiomycetes</taxon>
        <taxon>Eurotiomycetidae</taxon>
        <taxon>Eurotiales</taxon>
        <taxon>Aspergillaceae</taxon>
        <taxon>Penicillium</taxon>
    </lineage>
</organism>
<comment type="caution">
    <text evidence="3">The sequence shown here is derived from an EMBL/GenBank/DDBJ whole genome shotgun (WGS) entry which is preliminary data.</text>
</comment>
<reference evidence="3" key="2">
    <citation type="journal article" date="2016" name="Fungal Biol.">
        <title>Ochratoxin A production by Penicillium thymicola.</title>
        <authorList>
            <person name="Nguyen H.D.T."/>
            <person name="McMullin D.R."/>
            <person name="Ponomareva E."/>
            <person name="Riley R."/>
            <person name="Pomraning K.R."/>
            <person name="Baker S.E."/>
            <person name="Seifert K.A."/>
        </authorList>
    </citation>
    <scope>NUCLEOTIDE SEQUENCE</scope>
    <source>
        <strain evidence="3">DAOM 180753</strain>
    </source>
</reference>
<dbReference type="EMBL" id="LACB01000188">
    <property type="protein sequence ID" value="KAJ9486848.1"/>
    <property type="molecule type" value="Genomic_DNA"/>
</dbReference>
<keyword evidence="2" id="KW-0472">Membrane</keyword>
<evidence type="ECO:0008006" key="5">
    <source>
        <dbReference type="Google" id="ProtNLM"/>
    </source>
</evidence>
<evidence type="ECO:0000313" key="4">
    <source>
        <dbReference type="Proteomes" id="UP001227192"/>
    </source>
</evidence>
<evidence type="ECO:0000313" key="3">
    <source>
        <dbReference type="EMBL" id="KAJ9486848.1"/>
    </source>
</evidence>
<proteinExistence type="predicted"/>
<accession>A0AAI9TGU5</accession>